<reference evidence="8 9" key="1">
    <citation type="journal article" date="2019" name="ISME J.">
        <title>Isolation and characterization of a thermophilic sulfur- and iron-reducing thaumarchaeote from a terrestrial acidic hot spring.</title>
        <authorList>
            <person name="Kato S."/>
            <person name="Itoh T."/>
            <person name="Yuki M."/>
            <person name="Nagamori M."/>
            <person name="Ohnishi M."/>
            <person name="Uematsu K."/>
            <person name="Suzuki K."/>
            <person name="Takashina T."/>
            <person name="Ohkuma M."/>
        </authorList>
    </citation>
    <scope>NUCLEOTIDE SEQUENCE [LARGE SCALE GENOMIC DNA]</scope>
    <source>
        <strain evidence="8 9">NAS-02</strain>
    </source>
</reference>
<dbReference type="EMBL" id="AP018732">
    <property type="protein sequence ID" value="BBE42871.1"/>
    <property type="molecule type" value="Genomic_DNA"/>
</dbReference>
<dbReference type="NCBIfam" id="TIGR02086">
    <property type="entry name" value="IPMI_arch"/>
    <property type="match status" value="1"/>
</dbReference>
<evidence type="ECO:0000256" key="6">
    <source>
        <dbReference type="HAMAP-Rule" id="MF_01027"/>
    </source>
</evidence>
<evidence type="ECO:0000256" key="2">
    <source>
        <dbReference type="ARBA" id="ARBA00022723"/>
    </source>
</evidence>
<keyword evidence="6" id="KW-0100">Branched-chain amino acid biosynthesis</keyword>
<dbReference type="InterPro" id="IPR036008">
    <property type="entry name" value="Aconitase_4Fe-4S_dom"/>
</dbReference>
<gene>
    <name evidence="6" type="primary">leuC</name>
    <name evidence="8" type="ORF">NAS2_1491</name>
</gene>
<sequence>MRSDALNGATLLGPSHMGSAASDMGMTITEKILALASGRQRVSAGDVVVAKVDRVMMHDVGAPGVWDVFQELKSRGVDVSRLFNPGMIWMTEDHFVPPPDPKSAENVRLMEQMADMYGIKEYYRFGLGTYGVCHTLAYEEALVLPGQVYVGTDSHTVTSGALGAFATGMGHTDVAYILLNGKNWFRVPETILFRLNGRLRDGVMGKDVILRILGDIGADGANYMAMEFAGDGVRAMPLEDRMTVTNMTVEAGAKNGIMAPDEQVIEYYREKGKSGFPALSSDGDAEYRDVHDYDLGRLEPMVAKPHSPANAAELSEVEGLEVDEAYLGSCTGGKYYDMVQAARILRKANRKAKTRFVVVPSTTNVYRRMLREGLLDVFLDAGAVVGPPTCGACIGGHMGVLGPDEVAVSSTNRNFPGRMGHRTSKVYLASPATVAASALEGRITDPRRILGGGN</sequence>
<dbReference type="NCBIfam" id="TIGR01343">
    <property type="entry name" value="hacA_fam"/>
    <property type="match status" value="1"/>
</dbReference>
<keyword evidence="9" id="KW-1185">Reference proteome</keyword>
<dbReference type="GO" id="GO:0051539">
    <property type="term" value="F:4 iron, 4 sulfur cluster binding"/>
    <property type="evidence" value="ECO:0007669"/>
    <property type="project" value="UniProtKB-KW"/>
</dbReference>
<feature type="binding site" evidence="6">
    <location>
        <position position="393"/>
    </location>
    <ligand>
        <name>[4Fe-4S] cluster</name>
        <dbReference type="ChEBI" id="CHEBI:49883"/>
    </ligand>
</feature>
<dbReference type="AlphaFoldDB" id="A0A4P2VFD8"/>
<evidence type="ECO:0000256" key="1">
    <source>
        <dbReference type="ARBA" id="ARBA00022485"/>
    </source>
</evidence>
<keyword evidence="6" id="KW-0028">Amino-acid biosynthesis</keyword>
<dbReference type="InterPro" id="IPR006251">
    <property type="entry name" value="Homoacnase/IPMdehydase_lsu"/>
</dbReference>
<dbReference type="PANTHER" id="PTHR43822">
    <property type="entry name" value="HOMOACONITASE, MITOCHONDRIAL-RELATED"/>
    <property type="match status" value="1"/>
</dbReference>
<name>A0A4P2VFD8_9ARCH</name>
<dbReference type="Proteomes" id="UP000509448">
    <property type="component" value="Chromosome"/>
</dbReference>
<dbReference type="PROSITE" id="PS01244">
    <property type="entry name" value="ACONITASE_2"/>
    <property type="match status" value="1"/>
</dbReference>
<comment type="cofactor">
    <cofactor evidence="6">
        <name>[4Fe-4S] cluster</name>
        <dbReference type="ChEBI" id="CHEBI:49883"/>
    </cofactor>
    <text evidence="6">Binds 1 [4Fe-4S] cluster per subunit.</text>
</comment>
<feature type="binding site" evidence="6">
    <location>
        <position position="330"/>
    </location>
    <ligand>
        <name>[4Fe-4S] cluster</name>
        <dbReference type="ChEBI" id="CHEBI:49883"/>
    </ligand>
</feature>
<dbReference type="HAMAP" id="MF_01027">
    <property type="entry name" value="LeuC_type2"/>
    <property type="match status" value="1"/>
</dbReference>
<dbReference type="GO" id="GO:0009098">
    <property type="term" value="P:L-leucine biosynthetic process"/>
    <property type="evidence" value="ECO:0007669"/>
    <property type="project" value="UniProtKB-UniRule"/>
</dbReference>
<accession>A0A4P2VFD8</accession>
<dbReference type="InterPro" id="IPR015931">
    <property type="entry name" value="Acnase/IPM_dHydase_lsu_aba_1/3"/>
</dbReference>
<feature type="binding site" evidence="6">
    <location>
        <position position="390"/>
    </location>
    <ligand>
        <name>[4Fe-4S] cluster</name>
        <dbReference type="ChEBI" id="CHEBI:49883"/>
    </ligand>
</feature>
<keyword evidence="5 6" id="KW-0456">Lyase</keyword>
<dbReference type="UniPathway" id="UPA00048">
    <property type="reaction ID" value="UER00071"/>
</dbReference>
<comment type="pathway">
    <text evidence="6">Amino-acid biosynthesis; L-leucine biosynthesis; L-leucine from 3-methyl-2-oxobutanoate: step 2/4.</text>
</comment>
<dbReference type="InterPro" id="IPR050067">
    <property type="entry name" value="IPM_dehydratase_rel_enz"/>
</dbReference>
<evidence type="ECO:0000313" key="9">
    <source>
        <dbReference type="Proteomes" id="UP000509448"/>
    </source>
</evidence>
<dbReference type="GO" id="GO:0046872">
    <property type="term" value="F:metal ion binding"/>
    <property type="evidence" value="ECO:0007669"/>
    <property type="project" value="UniProtKB-KW"/>
</dbReference>
<evidence type="ECO:0000256" key="5">
    <source>
        <dbReference type="ARBA" id="ARBA00023239"/>
    </source>
</evidence>
<keyword evidence="6" id="KW-0432">Leucine biosynthesis</keyword>
<keyword evidence="3 6" id="KW-0408">Iron</keyword>
<comment type="function">
    <text evidence="6">Catalyzes the isomerization between 2-isopropylmalate and 3-isopropylmalate, via the formation of 2-isopropylmaleate.</text>
</comment>
<evidence type="ECO:0000259" key="7">
    <source>
        <dbReference type="Pfam" id="PF00330"/>
    </source>
</evidence>
<dbReference type="PANTHER" id="PTHR43822:SF2">
    <property type="entry name" value="HOMOACONITASE, MITOCHONDRIAL"/>
    <property type="match status" value="1"/>
</dbReference>
<dbReference type="Gene3D" id="3.30.499.10">
    <property type="entry name" value="Aconitase, domain 3"/>
    <property type="match status" value="2"/>
</dbReference>
<dbReference type="CDD" id="cd01583">
    <property type="entry name" value="IPMI"/>
    <property type="match status" value="1"/>
</dbReference>
<feature type="domain" description="Aconitase/3-isopropylmalate dehydratase large subunit alpha/beta/alpha" evidence="7">
    <location>
        <begin position="44"/>
        <end position="316"/>
    </location>
</feature>
<comment type="subunit">
    <text evidence="6">Heterodimer of LeuC and LeuD.</text>
</comment>
<dbReference type="Pfam" id="PF00330">
    <property type="entry name" value="Aconitase"/>
    <property type="match status" value="1"/>
</dbReference>
<keyword evidence="2 6" id="KW-0479">Metal-binding</keyword>
<organism evidence="8 9">
    <name type="scientific">Conexivisphaera calida</name>
    <dbReference type="NCBI Taxonomy" id="1874277"/>
    <lineage>
        <taxon>Archaea</taxon>
        <taxon>Nitrososphaerota</taxon>
        <taxon>Conexivisphaeria</taxon>
        <taxon>Conexivisphaerales</taxon>
        <taxon>Conexivisphaeraceae</taxon>
        <taxon>Conexivisphaera</taxon>
    </lineage>
</organism>
<evidence type="ECO:0000313" key="8">
    <source>
        <dbReference type="EMBL" id="BBE42871.1"/>
    </source>
</evidence>
<dbReference type="InterPro" id="IPR033941">
    <property type="entry name" value="IPMI_cat"/>
</dbReference>
<keyword evidence="4 6" id="KW-0411">Iron-sulfur</keyword>
<dbReference type="NCBIfam" id="NF001614">
    <property type="entry name" value="PRK00402.1"/>
    <property type="match status" value="1"/>
</dbReference>
<evidence type="ECO:0000256" key="4">
    <source>
        <dbReference type="ARBA" id="ARBA00023014"/>
    </source>
</evidence>
<dbReference type="InterPro" id="IPR001030">
    <property type="entry name" value="Acoase/IPM_deHydtase_lsu_aba"/>
</dbReference>
<dbReference type="EC" id="4.2.1.33" evidence="6"/>
<dbReference type="InterPro" id="IPR011826">
    <property type="entry name" value="HAcnase/IPMdehydase_lsu_prok"/>
</dbReference>
<dbReference type="SUPFAM" id="SSF53732">
    <property type="entry name" value="Aconitase iron-sulfur domain"/>
    <property type="match status" value="1"/>
</dbReference>
<evidence type="ECO:0000256" key="3">
    <source>
        <dbReference type="ARBA" id="ARBA00023004"/>
    </source>
</evidence>
<dbReference type="KEGG" id="ccai:NAS2_1491"/>
<proteinExistence type="inferred from homology"/>
<comment type="similarity">
    <text evidence="6">Belongs to the aconitase/IPM isomerase family. LeuC type 2 subfamily.</text>
</comment>
<dbReference type="GO" id="GO:0003861">
    <property type="term" value="F:3-isopropylmalate dehydratase activity"/>
    <property type="evidence" value="ECO:0007669"/>
    <property type="project" value="UniProtKB-UniRule"/>
</dbReference>
<dbReference type="InterPro" id="IPR018136">
    <property type="entry name" value="Aconitase_4Fe-4S_BS"/>
</dbReference>
<dbReference type="PRINTS" id="PR00415">
    <property type="entry name" value="ACONITASE"/>
</dbReference>
<keyword evidence="1 6" id="KW-0004">4Fe-4S</keyword>
<protein>
    <recommendedName>
        <fullName evidence="6">3-isopropylmalate dehydratase large subunit</fullName>
        <ecNumber evidence="6">4.2.1.33</ecNumber>
    </recommendedName>
    <alternativeName>
        <fullName evidence="6">Alpha-IPM isomerase</fullName>
        <shortName evidence="6">IPMI</shortName>
    </alternativeName>
    <alternativeName>
        <fullName evidence="6">Isopropylmalate isomerase</fullName>
    </alternativeName>
</protein>
<comment type="catalytic activity">
    <reaction evidence="6">
        <text>(2R,3S)-3-isopropylmalate = (2S)-2-isopropylmalate</text>
        <dbReference type="Rhea" id="RHEA:32287"/>
        <dbReference type="ChEBI" id="CHEBI:1178"/>
        <dbReference type="ChEBI" id="CHEBI:35121"/>
        <dbReference type="EC" id="4.2.1.33"/>
    </reaction>
</comment>